<sequence length="179" mass="19695">PRPTACYNAARTRASRLLVRITFEKIELETSSTFQACKYDNLTVMYMLNGARETGCCARGCVAAALNTLAVQSGWLAGTQYNRVGNVIALMAATFTTPTAAGPARQQPLYKRFFHQVRPVQLEGSYHSPGQLVKPARVFCKLRRPIQLVSQGSATWRLRTDSSVGTGFRVTWFAADSPS</sequence>
<reference evidence="2" key="1">
    <citation type="submission" date="2016-11" db="UniProtKB">
        <authorList>
            <consortium name="WormBaseParasite"/>
        </authorList>
    </citation>
    <scope>IDENTIFICATION</scope>
</reference>
<protein>
    <submittedName>
        <fullName evidence="2">Polyprotein</fullName>
    </submittedName>
</protein>
<accession>A0A1I8FJM5</accession>
<evidence type="ECO:0000313" key="1">
    <source>
        <dbReference type="Proteomes" id="UP000095280"/>
    </source>
</evidence>
<evidence type="ECO:0000313" key="2">
    <source>
        <dbReference type="WBParaSite" id="maker-unitig_36728-snap-gene-0.2-mRNA-1"/>
    </source>
</evidence>
<organism evidence="1 2">
    <name type="scientific">Macrostomum lignano</name>
    <dbReference type="NCBI Taxonomy" id="282301"/>
    <lineage>
        <taxon>Eukaryota</taxon>
        <taxon>Metazoa</taxon>
        <taxon>Spiralia</taxon>
        <taxon>Lophotrochozoa</taxon>
        <taxon>Platyhelminthes</taxon>
        <taxon>Rhabditophora</taxon>
        <taxon>Macrostomorpha</taxon>
        <taxon>Macrostomida</taxon>
        <taxon>Macrostomidae</taxon>
        <taxon>Macrostomum</taxon>
    </lineage>
</organism>
<dbReference type="Proteomes" id="UP000095280">
    <property type="component" value="Unplaced"/>
</dbReference>
<keyword evidence="1" id="KW-1185">Reference proteome</keyword>
<dbReference type="WBParaSite" id="maker-unitig_36728-snap-gene-0.2-mRNA-1">
    <property type="protein sequence ID" value="maker-unitig_36728-snap-gene-0.2-mRNA-1"/>
    <property type="gene ID" value="maker-unitig_36728-snap-gene-0.2"/>
</dbReference>
<dbReference type="AlphaFoldDB" id="A0A1I8FJM5"/>
<proteinExistence type="predicted"/>
<name>A0A1I8FJM5_9PLAT</name>